<evidence type="ECO:0000313" key="2">
    <source>
        <dbReference type="Proteomes" id="UP000434850"/>
    </source>
</evidence>
<sequence>MQKLLIPTDFDLRTLKYVPGIAEHFAPQKTTIVLVHMMKITDNVSELKMLAKRSAERKFVPPEFYDACKLLVKDIPGLASIKIEFFYGSTLASFKASITENKISAAVLLSGYNYKLLFKHSIEPTLLINRSGINVINAHYKTKLNLPVTALNNSEQQLYLK</sequence>
<dbReference type="RefSeq" id="WP_157540563.1">
    <property type="nucleotide sequence ID" value="NZ_WQLA01000002.1"/>
</dbReference>
<protein>
    <recommendedName>
        <fullName evidence="3">Universal stress protein</fullName>
    </recommendedName>
</protein>
<dbReference type="Proteomes" id="UP000434850">
    <property type="component" value="Unassembled WGS sequence"/>
</dbReference>
<accession>A0A6I4I6T6</accession>
<keyword evidence="2" id="KW-1185">Reference proteome</keyword>
<dbReference type="OrthoDB" id="893860at2"/>
<evidence type="ECO:0008006" key="3">
    <source>
        <dbReference type="Google" id="ProtNLM"/>
    </source>
</evidence>
<gene>
    <name evidence="1" type="ORF">GO816_06615</name>
</gene>
<name>A0A6I4I6T6_9SPHI</name>
<reference evidence="1 2" key="1">
    <citation type="submission" date="2019-12" db="EMBL/GenBank/DDBJ databases">
        <title>Mucilaginibacter sp. HME9299 genome sequencing and assembly.</title>
        <authorList>
            <person name="Kang H."/>
            <person name="Kim H."/>
            <person name="Joh K."/>
        </authorList>
    </citation>
    <scope>NUCLEOTIDE SEQUENCE [LARGE SCALE GENOMIC DNA]</scope>
    <source>
        <strain evidence="1 2">HME9299</strain>
    </source>
</reference>
<proteinExistence type="predicted"/>
<dbReference type="EMBL" id="WQLA01000002">
    <property type="protein sequence ID" value="MVN90792.1"/>
    <property type="molecule type" value="Genomic_DNA"/>
</dbReference>
<organism evidence="1 2">
    <name type="scientific">Mucilaginibacter aquatilis</name>
    <dbReference type="NCBI Taxonomy" id="1517760"/>
    <lineage>
        <taxon>Bacteria</taxon>
        <taxon>Pseudomonadati</taxon>
        <taxon>Bacteroidota</taxon>
        <taxon>Sphingobacteriia</taxon>
        <taxon>Sphingobacteriales</taxon>
        <taxon>Sphingobacteriaceae</taxon>
        <taxon>Mucilaginibacter</taxon>
    </lineage>
</organism>
<dbReference type="AlphaFoldDB" id="A0A6I4I6T6"/>
<evidence type="ECO:0000313" key="1">
    <source>
        <dbReference type="EMBL" id="MVN90792.1"/>
    </source>
</evidence>
<comment type="caution">
    <text evidence="1">The sequence shown here is derived from an EMBL/GenBank/DDBJ whole genome shotgun (WGS) entry which is preliminary data.</text>
</comment>